<dbReference type="Gene3D" id="2.40.30.10">
    <property type="entry name" value="Translation factors"/>
    <property type="match status" value="1"/>
</dbReference>
<dbReference type="SUPFAM" id="SSF63380">
    <property type="entry name" value="Riboflavin synthase domain-like"/>
    <property type="match status" value="1"/>
</dbReference>
<organism evidence="1 2">
    <name type="scientific">Pedobacter petrophilus</name>
    <dbReference type="NCBI Taxonomy" id="1908241"/>
    <lineage>
        <taxon>Bacteria</taxon>
        <taxon>Pseudomonadati</taxon>
        <taxon>Bacteroidota</taxon>
        <taxon>Sphingobacteriia</taxon>
        <taxon>Sphingobacteriales</taxon>
        <taxon>Sphingobacteriaceae</taxon>
        <taxon>Pedobacter</taxon>
    </lineage>
</organism>
<sequence length="242" mass="27651">MMPKLPSPLANAIEKEISKVYEVTVENTIMLSDHVKKVILKGDFPDLDFVCGNEALFKINANESRHYAITDFSRETNTCQVIFYLNGKGIGSSWAMNLQTGDCLKFITDHAQIKYDFNASQHFFFGDETSIGLYESFGKITKNLGNEYFGILEMKEENHPALENIRLLIDVVPADTLFPAENAIEWMENMHPKCWEMWKDANFYLTGRSKSLQRFKQYLLNRGVEAAQIQSACYWESGRTGG</sequence>
<name>A0A7K0FZ79_9SPHI</name>
<gene>
    <name evidence="1" type="ORF">GJU39_09865</name>
</gene>
<keyword evidence="2" id="KW-1185">Reference proteome</keyword>
<dbReference type="Proteomes" id="UP000487757">
    <property type="component" value="Unassembled WGS sequence"/>
</dbReference>
<protein>
    <recommendedName>
        <fullName evidence="3">Siderophore-interacting protein</fullName>
    </recommendedName>
</protein>
<evidence type="ECO:0000313" key="2">
    <source>
        <dbReference type="Proteomes" id="UP000487757"/>
    </source>
</evidence>
<dbReference type="OrthoDB" id="9814826at2"/>
<proteinExistence type="predicted"/>
<comment type="caution">
    <text evidence="1">The sequence shown here is derived from an EMBL/GenBank/DDBJ whole genome shotgun (WGS) entry which is preliminary data.</text>
</comment>
<dbReference type="InterPro" id="IPR017938">
    <property type="entry name" value="Riboflavin_synthase-like_b-brl"/>
</dbReference>
<dbReference type="PANTHER" id="PTHR30157">
    <property type="entry name" value="FERRIC REDUCTASE, NADPH-DEPENDENT"/>
    <property type="match status" value="1"/>
</dbReference>
<accession>A0A7K0FZ79</accession>
<reference evidence="1 2" key="1">
    <citation type="submission" date="2019-11" db="EMBL/GenBank/DDBJ databases">
        <title>Pedobacter petrophilus genome.</title>
        <authorList>
            <person name="Feldbauer M.J."/>
            <person name="Newman J.D."/>
        </authorList>
    </citation>
    <scope>NUCLEOTIDE SEQUENCE [LARGE SCALE GENOMIC DNA]</scope>
    <source>
        <strain evidence="1 2">LMG 29686</strain>
    </source>
</reference>
<dbReference type="EMBL" id="WKKH01000012">
    <property type="protein sequence ID" value="MRX76394.1"/>
    <property type="molecule type" value="Genomic_DNA"/>
</dbReference>
<dbReference type="AlphaFoldDB" id="A0A7K0FZ79"/>
<dbReference type="PANTHER" id="PTHR30157:SF0">
    <property type="entry name" value="NADPH-DEPENDENT FERRIC-CHELATE REDUCTASE"/>
    <property type="match status" value="1"/>
</dbReference>
<evidence type="ECO:0000313" key="1">
    <source>
        <dbReference type="EMBL" id="MRX76394.1"/>
    </source>
</evidence>
<dbReference type="RefSeq" id="WP_154280623.1">
    <property type="nucleotide sequence ID" value="NZ_JBHUJQ010000001.1"/>
</dbReference>
<dbReference type="InterPro" id="IPR039374">
    <property type="entry name" value="SIP_fam"/>
</dbReference>
<evidence type="ECO:0008006" key="3">
    <source>
        <dbReference type="Google" id="ProtNLM"/>
    </source>
</evidence>